<dbReference type="OrthoDB" id="3188871at2759"/>
<proteinExistence type="predicted"/>
<evidence type="ECO:0008006" key="3">
    <source>
        <dbReference type="Google" id="ProtNLM"/>
    </source>
</evidence>
<dbReference type="EMBL" id="KB468135">
    <property type="protein sequence ID" value="PCH42849.1"/>
    <property type="molecule type" value="Genomic_DNA"/>
</dbReference>
<keyword evidence="2" id="KW-1185">Reference proteome</keyword>
<evidence type="ECO:0000313" key="2">
    <source>
        <dbReference type="Proteomes" id="UP000218811"/>
    </source>
</evidence>
<dbReference type="OMA" id="GPHASIT"/>
<organism evidence="1 2">
    <name type="scientific">Wolfiporia cocos (strain MD-104)</name>
    <name type="common">Brown rot fungus</name>
    <dbReference type="NCBI Taxonomy" id="742152"/>
    <lineage>
        <taxon>Eukaryota</taxon>
        <taxon>Fungi</taxon>
        <taxon>Dikarya</taxon>
        <taxon>Basidiomycota</taxon>
        <taxon>Agaricomycotina</taxon>
        <taxon>Agaricomycetes</taxon>
        <taxon>Polyporales</taxon>
        <taxon>Phaeolaceae</taxon>
        <taxon>Wolfiporia</taxon>
    </lineage>
</organism>
<accession>A0A2H3JVB6</accession>
<dbReference type="AlphaFoldDB" id="A0A2H3JVB6"/>
<name>A0A2H3JVB6_WOLCO</name>
<dbReference type="Proteomes" id="UP000218811">
    <property type="component" value="Unassembled WGS sequence"/>
</dbReference>
<evidence type="ECO:0000313" key="1">
    <source>
        <dbReference type="EMBL" id="PCH42849.1"/>
    </source>
</evidence>
<gene>
    <name evidence="1" type="ORF">WOLCODRAFT_152904</name>
</gene>
<sequence length="145" mass="15858">MTEQPAPVLSLTAWAEDSIKSFLTATTEEHFHAAVNAYLAPHVRVTHNGKSLTREKYIKALRTARGDLHLQPTITFKNTVSVSSDQKKPNDAGTVGLFFQVVVQSPENHITTSLNIVVETLGDSVYTDRRVVVLDQIGLQTAASS</sequence>
<protein>
    <recommendedName>
        <fullName evidence="3">SnoaL-like domain-containing protein</fullName>
    </recommendedName>
</protein>
<reference evidence="1 2" key="1">
    <citation type="journal article" date="2012" name="Science">
        <title>The Paleozoic origin of enzymatic lignin decomposition reconstructed from 31 fungal genomes.</title>
        <authorList>
            <person name="Floudas D."/>
            <person name="Binder M."/>
            <person name="Riley R."/>
            <person name="Barry K."/>
            <person name="Blanchette R.A."/>
            <person name="Henrissat B."/>
            <person name="Martinez A.T."/>
            <person name="Otillar R."/>
            <person name="Spatafora J.W."/>
            <person name="Yadav J.S."/>
            <person name="Aerts A."/>
            <person name="Benoit I."/>
            <person name="Boyd A."/>
            <person name="Carlson A."/>
            <person name="Copeland A."/>
            <person name="Coutinho P.M."/>
            <person name="de Vries R.P."/>
            <person name="Ferreira P."/>
            <person name="Findley K."/>
            <person name="Foster B."/>
            <person name="Gaskell J."/>
            <person name="Glotzer D."/>
            <person name="Gorecki P."/>
            <person name="Heitman J."/>
            <person name="Hesse C."/>
            <person name="Hori C."/>
            <person name="Igarashi K."/>
            <person name="Jurgens J.A."/>
            <person name="Kallen N."/>
            <person name="Kersten P."/>
            <person name="Kohler A."/>
            <person name="Kuees U."/>
            <person name="Kumar T.K.A."/>
            <person name="Kuo A."/>
            <person name="LaButti K."/>
            <person name="Larrondo L.F."/>
            <person name="Lindquist E."/>
            <person name="Ling A."/>
            <person name="Lombard V."/>
            <person name="Lucas S."/>
            <person name="Lundell T."/>
            <person name="Martin R."/>
            <person name="McLaughlin D.J."/>
            <person name="Morgenstern I."/>
            <person name="Morin E."/>
            <person name="Murat C."/>
            <person name="Nagy L.G."/>
            <person name="Nolan M."/>
            <person name="Ohm R.A."/>
            <person name="Patyshakuliyeva A."/>
            <person name="Rokas A."/>
            <person name="Ruiz-Duenas F.J."/>
            <person name="Sabat G."/>
            <person name="Salamov A."/>
            <person name="Samejima M."/>
            <person name="Schmutz J."/>
            <person name="Slot J.C."/>
            <person name="St John F."/>
            <person name="Stenlid J."/>
            <person name="Sun H."/>
            <person name="Sun S."/>
            <person name="Syed K."/>
            <person name="Tsang A."/>
            <person name="Wiebenga A."/>
            <person name="Young D."/>
            <person name="Pisabarro A."/>
            <person name="Eastwood D.C."/>
            <person name="Martin F."/>
            <person name="Cullen D."/>
            <person name="Grigoriev I.V."/>
            <person name="Hibbett D.S."/>
        </authorList>
    </citation>
    <scope>NUCLEOTIDE SEQUENCE [LARGE SCALE GENOMIC DNA]</scope>
    <source>
        <strain evidence="1 2">MD-104</strain>
    </source>
</reference>